<sequence>MANSAQYSALTRLLSHNTRVHELEDLLLRLPITEEMAFMDEDSLVIEDEEFSNPIADLQDDIDKEVRASLVACWFAMPTDVDELDGLDHV</sequence>
<gene>
    <name evidence="1" type="ORF">GBAR_LOCUS28397</name>
</gene>
<name>A0AA35TP95_GEOBA</name>
<keyword evidence="2" id="KW-1185">Reference proteome</keyword>
<reference evidence="1" key="1">
    <citation type="submission" date="2023-03" db="EMBL/GenBank/DDBJ databases">
        <authorList>
            <person name="Steffen K."/>
            <person name="Cardenas P."/>
        </authorList>
    </citation>
    <scope>NUCLEOTIDE SEQUENCE</scope>
</reference>
<evidence type="ECO:0000313" key="1">
    <source>
        <dbReference type="EMBL" id="CAI8051898.1"/>
    </source>
</evidence>
<dbReference type="AlphaFoldDB" id="A0AA35TP95"/>
<organism evidence="1 2">
    <name type="scientific">Geodia barretti</name>
    <name type="common">Barrett's horny sponge</name>
    <dbReference type="NCBI Taxonomy" id="519541"/>
    <lineage>
        <taxon>Eukaryota</taxon>
        <taxon>Metazoa</taxon>
        <taxon>Porifera</taxon>
        <taxon>Demospongiae</taxon>
        <taxon>Heteroscleromorpha</taxon>
        <taxon>Tetractinellida</taxon>
        <taxon>Astrophorina</taxon>
        <taxon>Geodiidae</taxon>
        <taxon>Geodia</taxon>
    </lineage>
</organism>
<dbReference type="EMBL" id="CASHTH010003971">
    <property type="protein sequence ID" value="CAI8051898.1"/>
    <property type="molecule type" value="Genomic_DNA"/>
</dbReference>
<dbReference type="Proteomes" id="UP001174909">
    <property type="component" value="Unassembled WGS sequence"/>
</dbReference>
<accession>A0AA35TP95</accession>
<proteinExistence type="predicted"/>
<comment type="caution">
    <text evidence="1">The sequence shown here is derived from an EMBL/GenBank/DDBJ whole genome shotgun (WGS) entry which is preliminary data.</text>
</comment>
<protein>
    <submittedName>
        <fullName evidence="1">Uncharacterized protein</fullName>
    </submittedName>
</protein>
<evidence type="ECO:0000313" key="2">
    <source>
        <dbReference type="Proteomes" id="UP001174909"/>
    </source>
</evidence>